<evidence type="ECO:0000313" key="5">
    <source>
        <dbReference type="Proteomes" id="UP000326565"/>
    </source>
</evidence>
<comment type="similarity">
    <text evidence="1">Belongs to the glycosyl hydrolase 5 (cellulase A) family.</text>
</comment>
<evidence type="ECO:0000256" key="3">
    <source>
        <dbReference type="ARBA" id="ARBA00023295"/>
    </source>
</evidence>
<dbReference type="PANTHER" id="PTHR31297">
    <property type="entry name" value="GLUCAN ENDO-1,6-BETA-GLUCOSIDASE B"/>
    <property type="match status" value="1"/>
</dbReference>
<dbReference type="OrthoDB" id="1887033at2759"/>
<dbReference type="PANTHER" id="PTHR31297:SF43">
    <property type="entry name" value="GLUCAN 1,3-BETA-GLUCOSIDASE 3"/>
    <property type="match status" value="1"/>
</dbReference>
<dbReference type="EMBL" id="ML732157">
    <property type="protein sequence ID" value="KAB8078572.1"/>
    <property type="molecule type" value="Genomic_DNA"/>
</dbReference>
<organism evidence="4 5">
    <name type="scientific">Aspergillus leporis</name>
    <dbReference type="NCBI Taxonomy" id="41062"/>
    <lineage>
        <taxon>Eukaryota</taxon>
        <taxon>Fungi</taxon>
        <taxon>Dikarya</taxon>
        <taxon>Ascomycota</taxon>
        <taxon>Pezizomycotina</taxon>
        <taxon>Eurotiomycetes</taxon>
        <taxon>Eurotiomycetidae</taxon>
        <taxon>Eurotiales</taxon>
        <taxon>Aspergillaceae</taxon>
        <taxon>Aspergillus</taxon>
        <taxon>Aspergillus subgen. Circumdati</taxon>
    </lineage>
</organism>
<evidence type="ECO:0000256" key="2">
    <source>
        <dbReference type="ARBA" id="ARBA00022801"/>
    </source>
</evidence>
<dbReference type="InterPro" id="IPR017853">
    <property type="entry name" value="GH"/>
</dbReference>
<dbReference type="SUPFAM" id="SSF51445">
    <property type="entry name" value="(Trans)glycosidases"/>
    <property type="match status" value="1"/>
</dbReference>
<keyword evidence="2 4" id="KW-0378">Hydrolase</keyword>
<evidence type="ECO:0000256" key="1">
    <source>
        <dbReference type="ARBA" id="ARBA00005641"/>
    </source>
</evidence>
<protein>
    <submittedName>
        <fullName evidence="4">Glycoside hydrolase superfamily</fullName>
    </submittedName>
</protein>
<dbReference type="GO" id="GO:0009251">
    <property type="term" value="P:glucan catabolic process"/>
    <property type="evidence" value="ECO:0007669"/>
    <property type="project" value="TreeGrafter"/>
</dbReference>
<evidence type="ECO:0000313" key="4">
    <source>
        <dbReference type="EMBL" id="KAB8078572.1"/>
    </source>
</evidence>
<dbReference type="GO" id="GO:0005576">
    <property type="term" value="C:extracellular region"/>
    <property type="evidence" value="ECO:0007669"/>
    <property type="project" value="TreeGrafter"/>
</dbReference>
<accession>A0A5N5XGP0</accession>
<dbReference type="Gene3D" id="3.20.20.80">
    <property type="entry name" value="Glycosidases"/>
    <property type="match status" value="1"/>
</dbReference>
<dbReference type="Proteomes" id="UP000326565">
    <property type="component" value="Unassembled WGS sequence"/>
</dbReference>
<keyword evidence="3" id="KW-0326">Glycosidase</keyword>
<dbReference type="GO" id="GO:0046557">
    <property type="term" value="F:glucan endo-1,6-beta-glucosidase activity"/>
    <property type="evidence" value="ECO:0007669"/>
    <property type="project" value="TreeGrafter"/>
</dbReference>
<sequence>MTKQTCTPPTVEDIFRYRYQHGTNIGSMFIHGPWLNHDASKNDSGTFKELEEVQRSLRARGLEETRSEWEAHWRTALTDDDLLWLKDTARCNSIRIPIGFFTLGPVFCAGTDFGGEPSEVYVNCWNILKRLIEKCYRHGIGVLIDFQTIPGSIDQNSRSDFGNADFCASERNWAMATDCVAFIVQEVTFHAMSGVIGVQISCETDWNTCDLRKWYDEVLEITSCVNPPLPIYISDGSNFAEALDYAMLKNRLQVPMGRSPIVVDTHMYYTTGTYRQMDPEAIISRVHNTLAELPTRQGMVSSQRTAVDAYIGQYSCAMDTQTWDCVDPSKRPTLVQAFGQAQSRQWASKTCGSAFVGYKLHRMTGDEWSFQRQVSTGAIPPPLWLTVPRAQVLSKIGQAEIHRSPSRETTLSQYSSSPDTQKYHQYRLGWDLGFSDALSFFGALARDVIPGGWDGGEKIGAMELWVRKRIADTEQLNEDYAADWECGFRKGISDFYGLVGISTDSTH</sequence>
<dbReference type="InterPro" id="IPR050386">
    <property type="entry name" value="Glycosyl_hydrolase_5"/>
</dbReference>
<name>A0A5N5XGP0_9EURO</name>
<dbReference type="GO" id="GO:0009986">
    <property type="term" value="C:cell surface"/>
    <property type="evidence" value="ECO:0007669"/>
    <property type="project" value="TreeGrafter"/>
</dbReference>
<proteinExistence type="inferred from homology"/>
<dbReference type="AlphaFoldDB" id="A0A5N5XGP0"/>
<gene>
    <name evidence="4" type="ORF">BDV29DRAFT_145471</name>
</gene>
<reference evidence="4 5" key="1">
    <citation type="submission" date="2019-04" db="EMBL/GenBank/DDBJ databases">
        <title>Friends and foes A comparative genomics study of 23 Aspergillus species from section Flavi.</title>
        <authorList>
            <consortium name="DOE Joint Genome Institute"/>
            <person name="Kjaerbolling I."/>
            <person name="Vesth T."/>
            <person name="Frisvad J.C."/>
            <person name="Nybo J.L."/>
            <person name="Theobald S."/>
            <person name="Kildgaard S."/>
            <person name="Isbrandt T."/>
            <person name="Kuo A."/>
            <person name="Sato A."/>
            <person name="Lyhne E.K."/>
            <person name="Kogle M.E."/>
            <person name="Wiebenga A."/>
            <person name="Kun R.S."/>
            <person name="Lubbers R.J."/>
            <person name="Makela M.R."/>
            <person name="Barry K."/>
            <person name="Chovatia M."/>
            <person name="Clum A."/>
            <person name="Daum C."/>
            <person name="Haridas S."/>
            <person name="He G."/>
            <person name="LaButti K."/>
            <person name="Lipzen A."/>
            <person name="Mondo S."/>
            <person name="Riley R."/>
            <person name="Salamov A."/>
            <person name="Simmons B.A."/>
            <person name="Magnuson J.K."/>
            <person name="Henrissat B."/>
            <person name="Mortensen U.H."/>
            <person name="Larsen T.O."/>
            <person name="Devries R.P."/>
            <person name="Grigoriev I.V."/>
            <person name="Machida M."/>
            <person name="Baker S.E."/>
            <person name="Andersen M.R."/>
        </authorList>
    </citation>
    <scope>NUCLEOTIDE SEQUENCE [LARGE SCALE GENOMIC DNA]</scope>
    <source>
        <strain evidence="4 5">CBS 151.66</strain>
    </source>
</reference>
<keyword evidence="5" id="KW-1185">Reference proteome</keyword>